<dbReference type="Proteomes" id="UP000222366">
    <property type="component" value="Unassembled WGS sequence"/>
</dbReference>
<comment type="caution">
    <text evidence="2">The sequence shown here is derived from an EMBL/GenBank/DDBJ whole genome shotgun (WGS) entry which is preliminary data.</text>
</comment>
<feature type="signal peptide" evidence="1">
    <location>
        <begin position="1"/>
        <end position="22"/>
    </location>
</feature>
<name>A0A2D0KPT7_9GAMM</name>
<gene>
    <name evidence="2" type="ORF">Xsto_02103</name>
</gene>
<dbReference type="AlphaFoldDB" id="A0A2D0KPT7"/>
<accession>A0A2D0KPT7</accession>
<reference evidence="2 3" key="1">
    <citation type="journal article" date="2017" name="Nat. Microbiol.">
        <title>Natural product diversity associated with the nematode symbionts Photorhabdus and Xenorhabdus.</title>
        <authorList>
            <person name="Tobias N.J."/>
            <person name="Wolff H."/>
            <person name="Djahanschiri B."/>
            <person name="Grundmann F."/>
            <person name="Kronenwerth M."/>
            <person name="Shi Y.M."/>
            <person name="Simonyi S."/>
            <person name="Grun P."/>
            <person name="Shapiro-Ilan D."/>
            <person name="Pidot S.J."/>
            <person name="Stinear T.P."/>
            <person name="Ebersberger I."/>
            <person name="Bode H.B."/>
        </authorList>
    </citation>
    <scope>NUCLEOTIDE SEQUENCE [LARGE SCALE GENOMIC DNA]</scope>
    <source>
        <strain evidence="2 3">DSM 17904</strain>
    </source>
</reference>
<evidence type="ECO:0000256" key="1">
    <source>
        <dbReference type="SAM" id="SignalP"/>
    </source>
</evidence>
<feature type="chain" id="PRO_5013356589" evidence="1">
    <location>
        <begin position="23"/>
        <end position="169"/>
    </location>
</feature>
<keyword evidence="3" id="KW-1185">Reference proteome</keyword>
<organism evidence="2 3">
    <name type="scientific">Xenorhabdus stockiae</name>
    <dbReference type="NCBI Taxonomy" id="351614"/>
    <lineage>
        <taxon>Bacteria</taxon>
        <taxon>Pseudomonadati</taxon>
        <taxon>Pseudomonadota</taxon>
        <taxon>Gammaproteobacteria</taxon>
        <taxon>Enterobacterales</taxon>
        <taxon>Morganellaceae</taxon>
        <taxon>Xenorhabdus</taxon>
    </lineage>
</organism>
<evidence type="ECO:0000313" key="3">
    <source>
        <dbReference type="Proteomes" id="UP000222366"/>
    </source>
</evidence>
<sequence length="169" mass="18926">MRLLTKISLLSFIFLISSPSVAGLSTPKEIIQQVKERGVNSVVAEIGERRKREEIADFITTGETEWLEVAFQLVPNIHHDFSNQIFNSLSFALINNPIEVLAMADKYQPSSTNNICNIPSTLIGTQSKEKFFLDVVVSLKKAKTSASRKDEENIELCQFALNKSYAAFL</sequence>
<evidence type="ECO:0000313" key="2">
    <source>
        <dbReference type="EMBL" id="PHM65305.1"/>
    </source>
</evidence>
<keyword evidence="1" id="KW-0732">Signal</keyword>
<proteinExistence type="predicted"/>
<dbReference type="RefSeq" id="WP_244590375.1">
    <property type="nucleotide sequence ID" value="NZ_CAWNRH010000079.1"/>
</dbReference>
<protein>
    <submittedName>
        <fullName evidence="2">Uncharacterized protein</fullName>
    </submittedName>
</protein>
<dbReference type="EMBL" id="NJAJ01000017">
    <property type="protein sequence ID" value="PHM65305.1"/>
    <property type="molecule type" value="Genomic_DNA"/>
</dbReference>